<dbReference type="SUPFAM" id="SSF55166">
    <property type="entry name" value="Hedgehog/DD-peptidase"/>
    <property type="match status" value="1"/>
</dbReference>
<dbReference type="CDD" id="cd14852">
    <property type="entry name" value="LD-carboxypeptidase"/>
    <property type="match status" value="1"/>
</dbReference>
<sequence length="287" mass="32143">MKSGMKRWGVITVIVALLVAAAVFKLADQRSVLGDHYELADGLIQEIALRNSREALRVTEEERYEGDLLLVNSDYPARPQGTKPDIVELFGHPELTGRAALLDSSIRLSRSVALKFVVMLDAAAADGVEHFLISSGYRDQAEQGQLYKEKGADYALPPGRSEHQLGLALDVGSTEGKMGEADEGKWLEENAARYGFVLRYPADKTEITGISFEPWHFRYVGLPHSVLMKKTIWYWKSMWSCWRRKRRSRLPSAAANTRSAIMDRMNSRSLKYLKTAITPSRAIIAAV</sequence>
<dbReference type="InterPro" id="IPR009045">
    <property type="entry name" value="Zn_M74/Hedgehog-like"/>
</dbReference>
<dbReference type="InterPro" id="IPR003709">
    <property type="entry name" value="VanY-like_core_dom"/>
</dbReference>
<dbReference type="EMBL" id="BMLN01000002">
    <property type="protein sequence ID" value="GGN94759.1"/>
    <property type="molecule type" value="Genomic_DNA"/>
</dbReference>
<evidence type="ECO:0000259" key="1">
    <source>
        <dbReference type="Pfam" id="PF02557"/>
    </source>
</evidence>
<protein>
    <recommendedName>
        <fullName evidence="1">D-alanyl-D-alanine carboxypeptidase-like core domain-containing protein</fullName>
    </recommendedName>
</protein>
<comment type="caution">
    <text evidence="2">The sequence shown here is derived from an EMBL/GenBank/DDBJ whole genome shotgun (WGS) entry which is preliminary data.</text>
</comment>
<dbReference type="InterPro" id="IPR058193">
    <property type="entry name" value="VanY/YodJ_core_dom"/>
</dbReference>
<accession>A0ABQ2KW89</accession>
<keyword evidence="3" id="KW-1185">Reference proteome</keyword>
<dbReference type="Proteomes" id="UP000606653">
    <property type="component" value="Unassembled WGS sequence"/>
</dbReference>
<dbReference type="RefSeq" id="WP_051086730.1">
    <property type="nucleotide sequence ID" value="NZ_BMLN01000002.1"/>
</dbReference>
<dbReference type="Gene3D" id="3.30.1380.10">
    <property type="match status" value="1"/>
</dbReference>
<gene>
    <name evidence="2" type="ORF">GCM10010969_09760</name>
</gene>
<dbReference type="Pfam" id="PF02557">
    <property type="entry name" value="VanY"/>
    <property type="match status" value="1"/>
</dbReference>
<evidence type="ECO:0000313" key="3">
    <source>
        <dbReference type="Proteomes" id="UP000606653"/>
    </source>
</evidence>
<dbReference type="InterPro" id="IPR052179">
    <property type="entry name" value="DD-CPase-like"/>
</dbReference>
<name>A0ABQ2KW89_9BACL</name>
<dbReference type="PANTHER" id="PTHR34385:SF1">
    <property type="entry name" value="PEPTIDOGLYCAN L-ALANYL-D-GLUTAMATE ENDOPEPTIDASE CWLK"/>
    <property type="match status" value="1"/>
</dbReference>
<dbReference type="PANTHER" id="PTHR34385">
    <property type="entry name" value="D-ALANYL-D-ALANINE CARBOXYPEPTIDASE"/>
    <property type="match status" value="1"/>
</dbReference>
<proteinExistence type="predicted"/>
<organism evidence="2 3">
    <name type="scientific">Saccharibacillus kuerlensis</name>
    <dbReference type="NCBI Taxonomy" id="459527"/>
    <lineage>
        <taxon>Bacteria</taxon>
        <taxon>Bacillati</taxon>
        <taxon>Bacillota</taxon>
        <taxon>Bacilli</taxon>
        <taxon>Bacillales</taxon>
        <taxon>Paenibacillaceae</taxon>
        <taxon>Saccharibacillus</taxon>
    </lineage>
</organism>
<reference evidence="3" key="1">
    <citation type="journal article" date="2019" name="Int. J. Syst. Evol. Microbiol.">
        <title>The Global Catalogue of Microorganisms (GCM) 10K type strain sequencing project: providing services to taxonomists for standard genome sequencing and annotation.</title>
        <authorList>
            <consortium name="The Broad Institute Genomics Platform"/>
            <consortium name="The Broad Institute Genome Sequencing Center for Infectious Disease"/>
            <person name="Wu L."/>
            <person name="Ma J."/>
        </authorList>
    </citation>
    <scope>NUCLEOTIDE SEQUENCE [LARGE SCALE GENOMIC DNA]</scope>
    <source>
        <strain evidence="3">CGMCC 1.6964</strain>
    </source>
</reference>
<evidence type="ECO:0000313" key="2">
    <source>
        <dbReference type="EMBL" id="GGN94759.1"/>
    </source>
</evidence>
<dbReference type="Gene3D" id="3.30.200.180">
    <property type="match status" value="1"/>
</dbReference>
<feature type="domain" description="D-alanyl-D-alanine carboxypeptidase-like core" evidence="1">
    <location>
        <begin position="106"/>
        <end position="221"/>
    </location>
</feature>